<dbReference type="WBParaSite" id="PS1159_v2.g2604.t1">
    <property type="protein sequence ID" value="PS1159_v2.g2604.t1"/>
    <property type="gene ID" value="PS1159_v2.g2604"/>
</dbReference>
<evidence type="ECO:0000313" key="2">
    <source>
        <dbReference type="WBParaSite" id="PS1159_v2.g2604.t1"/>
    </source>
</evidence>
<organism evidence="1 2">
    <name type="scientific">Panagrolaimus sp. PS1159</name>
    <dbReference type="NCBI Taxonomy" id="55785"/>
    <lineage>
        <taxon>Eukaryota</taxon>
        <taxon>Metazoa</taxon>
        <taxon>Ecdysozoa</taxon>
        <taxon>Nematoda</taxon>
        <taxon>Chromadorea</taxon>
        <taxon>Rhabditida</taxon>
        <taxon>Tylenchina</taxon>
        <taxon>Panagrolaimomorpha</taxon>
        <taxon>Panagrolaimoidea</taxon>
        <taxon>Panagrolaimidae</taxon>
        <taxon>Panagrolaimus</taxon>
    </lineage>
</organism>
<accession>A0AC35G878</accession>
<reference evidence="2" key="1">
    <citation type="submission" date="2022-11" db="UniProtKB">
        <authorList>
            <consortium name="WormBaseParasite"/>
        </authorList>
    </citation>
    <scope>IDENTIFICATION</scope>
</reference>
<evidence type="ECO:0000313" key="1">
    <source>
        <dbReference type="Proteomes" id="UP000887580"/>
    </source>
</evidence>
<dbReference type="Proteomes" id="UP000887580">
    <property type="component" value="Unplaced"/>
</dbReference>
<name>A0AC35G878_9BILA</name>
<sequence>MLLSDFVKAIVITLTFISVAVICGTPGQVIIKRFSKEQCKFNPCLNGGKCVPGKIACECPGGWMGRYCHRRCRNIYQSCDRWAMEEKCEVVRTQTNFFDVNCAVSCKMCVADPSIKLSPIPLPPAL</sequence>
<protein>
    <submittedName>
        <fullName evidence="2">EGF-like domain-containing protein</fullName>
    </submittedName>
</protein>
<proteinExistence type="predicted"/>